<accession>A0A1H2RU23</accession>
<dbReference type="Proteomes" id="UP001157137">
    <property type="component" value="Unassembled WGS sequence"/>
</dbReference>
<protein>
    <submittedName>
        <fullName evidence="2">Uncharacterized protein</fullName>
    </submittedName>
</protein>
<dbReference type="Proteomes" id="UP000182589">
    <property type="component" value="Unassembled WGS sequence"/>
</dbReference>
<sequence length="103" mass="11415">MTPLGIDEARNWLSSMVGETVYVHLEVNPEAYIRNVPCKLKDVAVMGDHAYRVHLVLTDPDGLLSISGVTDFVEDGDAIVITGFDTQSRIRQTLTVSRRLLAM</sequence>
<dbReference type="SUPFAM" id="SSF89442">
    <property type="entry name" value="Hypothetical protein YojF"/>
    <property type="match status" value="1"/>
</dbReference>
<dbReference type="EMBL" id="BSRA01000005">
    <property type="protein sequence ID" value="GLV13490.1"/>
    <property type="molecule type" value="Genomic_DNA"/>
</dbReference>
<evidence type="ECO:0000313" key="2">
    <source>
        <dbReference type="EMBL" id="SDW22129.1"/>
    </source>
</evidence>
<dbReference type="InterPro" id="IPR014934">
    <property type="entry name" value="DUF1806"/>
</dbReference>
<reference evidence="1" key="3">
    <citation type="submission" date="2023-02" db="EMBL/GenBank/DDBJ databases">
        <title>Proposal of a novel subspecies: Alicyclobacillus hesperidum subspecies aegle.</title>
        <authorList>
            <person name="Goto K."/>
            <person name="Fujii T."/>
            <person name="Yasui K."/>
            <person name="Mochida K."/>
            <person name="Kato-Tanaka Y."/>
            <person name="Morohoshi S."/>
            <person name="An S.Y."/>
            <person name="Kasai H."/>
            <person name="Yokota A."/>
        </authorList>
    </citation>
    <scope>NUCLEOTIDE SEQUENCE</scope>
    <source>
        <strain evidence="1">DSM 12766</strain>
    </source>
</reference>
<dbReference type="STRING" id="89784.SAMN04489725_103117"/>
<reference evidence="3" key="1">
    <citation type="submission" date="2016-10" db="EMBL/GenBank/DDBJ databases">
        <authorList>
            <person name="Varghese N."/>
        </authorList>
    </citation>
    <scope>NUCLEOTIDE SEQUENCE [LARGE SCALE GENOMIC DNA]</scope>
    <source>
        <strain evidence="3">DSM 12489</strain>
    </source>
</reference>
<organism evidence="2 3">
    <name type="scientific">Alicyclobacillus hesperidum</name>
    <dbReference type="NCBI Taxonomy" id="89784"/>
    <lineage>
        <taxon>Bacteria</taxon>
        <taxon>Bacillati</taxon>
        <taxon>Bacillota</taxon>
        <taxon>Bacilli</taxon>
        <taxon>Bacillales</taxon>
        <taxon>Alicyclobacillaceae</taxon>
        <taxon>Alicyclobacillus</taxon>
    </lineage>
</organism>
<evidence type="ECO:0000313" key="3">
    <source>
        <dbReference type="Proteomes" id="UP000182589"/>
    </source>
</evidence>
<gene>
    <name evidence="1" type="ORF">Heshes_11740</name>
    <name evidence="2" type="ORF">SAMN04489725_103117</name>
</gene>
<reference evidence="2" key="2">
    <citation type="submission" date="2016-10" db="EMBL/GenBank/DDBJ databases">
        <authorList>
            <person name="de Groot N.N."/>
        </authorList>
    </citation>
    <scope>NUCLEOTIDE SEQUENCE [LARGE SCALE GENOMIC DNA]</scope>
    <source>
        <strain evidence="2">DSM 12489</strain>
    </source>
</reference>
<dbReference type="Pfam" id="PF08830">
    <property type="entry name" value="DUF1806"/>
    <property type="match status" value="1"/>
</dbReference>
<dbReference type="AlphaFoldDB" id="A0A1H2RU23"/>
<dbReference type="EMBL" id="FNOJ01000003">
    <property type="protein sequence ID" value="SDW22129.1"/>
    <property type="molecule type" value="Genomic_DNA"/>
</dbReference>
<dbReference type="InterPro" id="IPR036492">
    <property type="entry name" value="YojF_sf"/>
</dbReference>
<dbReference type="Gene3D" id="2.70.180.10">
    <property type="entry name" value="Hypothetical protein YojF"/>
    <property type="match status" value="1"/>
</dbReference>
<name>A0A1H2RU23_9BACL</name>
<keyword evidence="3" id="KW-1185">Reference proteome</keyword>
<proteinExistence type="predicted"/>
<dbReference type="RefSeq" id="WP_006447417.1">
    <property type="nucleotide sequence ID" value="NZ_BSRA01000005.1"/>
</dbReference>
<evidence type="ECO:0000313" key="1">
    <source>
        <dbReference type="EMBL" id="GLV13490.1"/>
    </source>
</evidence>